<accession>A0A098B113</accession>
<dbReference type="SMART" id="SM00345">
    <property type="entry name" value="HTH_GNTR"/>
    <property type="match status" value="1"/>
</dbReference>
<dbReference type="PANTHER" id="PTHR44846:SF1">
    <property type="entry name" value="MANNOSYL-D-GLYCERATE TRANSPORT_METABOLISM SYSTEM REPRESSOR MNGR-RELATED"/>
    <property type="match status" value="1"/>
</dbReference>
<dbReference type="SMART" id="SM00866">
    <property type="entry name" value="UTRA"/>
    <property type="match status" value="1"/>
</dbReference>
<dbReference type="InterPro" id="IPR050679">
    <property type="entry name" value="Bact_HTH_transcr_reg"/>
</dbReference>
<dbReference type="CDD" id="cd07377">
    <property type="entry name" value="WHTH_GntR"/>
    <property type="match status" value="1"/>
</dbReference>
<gene>
    <name evidence="6" type="ORF">AT727_04915</name>
    <name evidence="5" type="ORF">DPCES_1669</name>
</gene>
<dbReference type="InterPro" id="IPR036388">
    <property type="entry name" value="WH-like_DNA-bd_sf"/>
</dbReference>
<dbReference type="Pfam" id="PF07702">
    <property type="entry name" value="UTRA"/>
    <property type="match status" value="1"/>
</dbReference>
<dbReference type="PATRIC" id="fig|49338.4.peg.1792"/>
<name>A0A098B113_DESHA</name>
<dbReference type="Proteomes" id="UP000054623">
    <property type="component" value="Unassembled WGS sequence"/>
</dbReference>
<dbReference type="InterPro" id="IPR028978">
    <property type="entry name" value="Chorismate_lyase_/UTRA_dom_sf"/>
</dbReference>
<keyword evidence="3" id="KW-0804">Transcription</keyword>
<dbReference type="OrthoDB" id="457376at2"/>
<dbReference type="EMBL" id="LOCK01000028">
    <property type="protein sequence ID" value="KTE90943.1"/>
    <property type="molecule type" value="Genomic_DNA"/>
</dbReference>
<dbReference type="PROSITE" id="PS50949">
    <property type="entry name" value="HTH_GNTR"/>
    <property type="match status" value="1"/>
</dbReference>
<dbReference type="InterPro" id="IPR011663">
    <property type="entry name" value="UTRA"/>
</dbReference>
<dbReference type="GO" id="GO:0045892">
    <property type="term" value="P:negative regulation of DNA-templated transcription"/>
    <property type="evidence" value="ECO:0007669"/>
    <property type="project" value="TreeGrafter"/>
</dbReference>
<dbReference type="SUPFAM" id="SSF64288">
    <property type="entry name" value="Chorismate lyase-like"/>
    <property type="match status" value="1"/>
</dbReference>
<evidence type="ECO:0000256" key="3">
    <source>
        <dbReference type="ARBA" id="ARBA00023163"/>
    </source>
</evidence>
<evidence type="ECO:0000256" key="2">
    <source>
        <dbReference type="ARBA" id="ARBA00023125"/>
    </source>
</evidence>
<reference evidence="5" key="1">
    <citation type="submission" date="2014-07" db="EMBL/GenBank/DDBJ databases">
        <authorList>
            <person name="Hornung V.Bastian."/>
        </authorList>
    </citation>
    <scope>NUCLEOTIDE SEQUENCE</scope>
    <source>
        <strain evidence="5">PCE-S</strain>
    </source>
</reference>
<evidence type="ECO:0000256" key="1">
    <source>
        <dbReference type="ARBA" id="ARBA00023015"/>
    </source>
</evidence>
<dbReference type="Gene3D" id="3.40.1410.10">
    <property type="entry name" value="Chorismate lyase-like"/>
    <property type="match status" value="1"/>
</dbReference>
<organism evidence="5">
    <name type="scientific">Desulfitobacterium hafniense</name>
    <name type="common">Desulfitobacterium frappieri</name>
    <dbReference type="NCBI Taxonomy" id="49338"/>
    <lineage>
        <taxon>Bacteria</taxon>
        <taxon>Bacillati</taxon>
        <taxon>Bacillota</taxon>
        <taxon>Clostridia</taxon>
        <taxon>Eubacteriales</taxon>
        <taxon>Desulfitobacteriaceae</taxon>
        <taxon>Desulfitobacterium</taxon>
    </lineage>
</organism>
<evidence type="ECO:0000259" key="4">
    <source>
        <dbReference type="PROSITE" id="PS50949"/>
    </source>
</evidence>
<dbReference type="PANTHER" id="PTHR44846">
    <property type="entry name" value="MANNOSYL-D-GLYCERATE TRANSPORT/METABOLISM SYSTEM REPRESSOR MNGR-RELATED"/>
    <property type="match status" value="1"/>
</dbReference>
<dbReference type="Pfam" id="PF00392">
    <property type="entry name" value="GntR"/>
    <property type="match status" value="1"/>
</dbReference>
<evidence type="ECO:0000313" key="5">
    <source>
        <dbReference type="EMBL" id="CDX01556.1"/>
    </source>
</evidence>
<dbReference type="EMBL" id="LK996017">
    <property type="protein sequence ID" value="CDX01556.1"/>
    <property type="molecule type" value="Genomic_DNA"/>
</dbReference>
<dbReference type="RefSeq" id="WP_005816105.1">
    <property type="nucleotide sequence ID" value="NZ_CABKQQ010000057.1"/>
</dbReference>
<dbReference type="AlphaFoldDB" id="A0A098B113"/>
<dbReference type="SUPFAM" id="SSF46785">
    <property type="entry name" value="Winged helix' DNA-binding domain"/>
    <property type="match status" value="1"/>
</dbReference>
<protein>
    <submittedName>
        <fullName evidence="6">UbiC family transcriptional regulator</fullName>
    </submittedName>
    <submittedName>
        <fullName evidence="5">UbiC transcription regulator-associated domain protein</fullName>
    </submittedName>
</protein>
<keyword evidence="1" id="KW-0805">Transcription regulation</keyword>
<dbReference type="GO" id="GO:0003677">
    <property type="term" value="F:DNA binding"/>
    <property type="evidence" value="ECO:0007669"/>
    <property type="project" value="UniProtKB-KW"/>
</dbReference>
<evidence type="ECO:0000313" key="7">
    <source>
        <dbReference type="Proteomes" id="UP000054623"/>
    </source>
</evidence>
<sequence length="256" mass="28749">MELKKTESIPLHHQLTTTLRNALRDGVWNLGDAFPTDKDLMLQYGVSSTTVRRSVGQLVQEGLLDRKAGKGTFVKNKPVEETLGLLTGFFEEMASRGLSPSAELIDLRPIDVTAKELERVPELKIFNEQKLFLIEKVQKLNNEPIVYLQSYWPYEYGSRMAAFDLTEIGLYAIAAKELGLVLTNAEQTIGAGIAHKKVAQHLGVRTGFPILTMNRIGYCGEQPVELSLNSYRADRYKYKISLQQNTGRNIEGLFLS</sequence>
<dbReference type="OMA" id="VRNYVYL"/>
<proteinExistence type="predicted"/>
<dbReference type="GO" id="GO:0003700">
    <property type="term" value="F:DNA-binding transcription factor activity"/>
    <property type="evidence" value="ECO:0007669"/>
    <property type="project" value="InterPro"/>
</dbReference>
<dbReference type="InterPro" id="IPR036390">
    <property type="entry name" value="WH_DNA-bd_sf"/>
</dbReference>
<feature type="domain" description="HTH gntR-type" evidence="4">
    <location>
        <begin position="9"/>
        <end position="77"/>
    </location>
</feature>
<reference evidence="6 7" key="2">
    <citation type="submission" date="2015-12" db="EMBL/GenBank/DDBJ databases">
        <title>Draft Genome Sequence of Desulfitobacterium hafniense Strain DH, a Sulfate-reducing Bacterium Isolated from Paddy Soils.</title>
        <authorList>
            <person name="Bao P."/>
            <person name="Zhang X."/>
            <person name="Li G."/>
        </authorList>
    </citation>
    <scope>NUCLEOTIDE SEQUENCE [LARGE SCALE GENOMIC DNA]</scope>
    <source>
        <strain evidence="6 7">DH</strain>
    </source>
</reference>
<keyword evidence="2" id="KW-0238">DNA-binding</keyword>
<dbReference type="InterPro" id="IPR000524">
    <property type="entry name" value="Tscrpt_reg_HTH_GntR"/>
</dbReference>
<dbReference type="Gene3D" id="1.10.10.10">
    <property type="entry name" value="Winged helix-like DNA-binding domain superfamily/Winged helix DNA-binding domain"/>
    <property type="match status" value="1"/>
</dbReference>
<evidence type="ECO:0000313" key="6">
    <source>
        <dbReference type="EMBL" id="KTE90943.1"/>
    </source>
</evidence>